<protein>
    <submittedName>
        <fullName evidence="4">ComF family protein</fullName>
    </submittedName>
</protein>
<proteinExistence type="inferred from homology"/>
<reference evidence="4" key="2">
    <citation type="journal article" date="2021" name="PeerJ">
        <title>Extensive microbial diversity within the chicken gut microbiome revealed by metagenomics and culture.</title>
        <authorList>
            <person name="Gilroy R."/>
            <person name="Ravi A."/>
            <person name="Getino M."/>
            <person name="Pursley I."/>
            <person name="Horton D.L."/>
            <person name="Alikhan N.F."/>
            <person name="Baker D."/>
            <person name="Gharbi K."/>
            <person name="Hall N."/>
            <person name="Watson M."/>
            <person name="Adriaenssens E.M."/>
            <person name="Foster-Nyarko E."/>
            <person name="Jarju S."/>
            <person name="Secka A."/>
            <person name="Antonio M."/>
            <person name="Oren A."/>
            <person name="Chaudhuri R.R."/>
            <person name="La Ragione R."/>
            <person name="Hildebrand F."/>
            <person name="Pallen M.J."/>
        </authorList>
    </citation>
    <scope>NUCLEOTIDE SEQUENCE</scope>
    <source>
        <strain evidence="4">ChiW25-3613</strain>
    </source>
</reference>
<evidence type="ECO:0000256" key="1">
    <source>
        <dbReference type="ARBA" id="ARBA00008007"/>
    </source>
</evidence>
<dbReference type="CDD" id="cd06223">
    <property type="entry name" value="PRTases_typeI"/>
    <property type="match status" value="1"/>
</dbReference>
<organism evidence="4 5">
    <name type="scientific">Candidatus Coproplasma stercoripullorum</name>
    <dbReference type="NCBI Taxonomy" id="2840751"/>
    <lineage>
        <taxon>Bacteria</taxon>
        <taxon>Bacillati</taxon>
        <taxon>Bacillota</taxon>
        <taxon>Clostridia</taxon>
        <taxon>Eubacteriales</taxon>
        <taxon>Candidatus Coproplasma</taxon>
    </lineage>
</organism>
<evidence type="ECO:0000259" key="3">
    <source>
        <dbReference type="Pfam" id="PF18912"/>
    </source>
</evidence>
<dbReference type="Proteomes" id="UP000824179">
    <property type="component" value="Unassembled WGS sequence"/>
</dbReference>
<dbReference type="InterPro" id="IPR000836">
    <property type="entry name" value="PRTase_dom"/>
</dbReference>
<dbReference type="Pfam" id="PF18912">
    <property type="entry name" value="DZR_2"/>
    <property type="match status" value="1"/>
</dbReference>
<dbReference type="AlphaFoldDB" id="A0A9D1AFC8"/>
<sequence length="241" mass="26343">MNIKDLAAKLRDALFPKDITCDLCGAEIFDGGHFCRACASTVIFNNKTVCPVCGRKTAKPEICMECKADAPKYKRGASVFVYSGGGAKLILKFKDGASYLKDYIGGLMAEKAKALAKCDCVTYVPVTKKRRRERGYNQGELLARAIGKELDIPVVQALEKKRETPQQKSLTKAARLDNLKASFAIRDRAAVKGKTVLLVDDVLTTGATADEVCRELLIAGTKEIYFIAAASVEYTPFKNDK</sequence>
<dbReference type="InterPro" id="IPR044005">
    <property type="entry name" value="DZR_2"/>
</dbReference>
<name>A0A9D1AFC8_9FIRM</name>
<evidence type="ECO:0000313" key="5">
    <source>
        <dbReference type="Proteomes" id="UP000824179"/>
    </source>
</evidence>
<comment type="caution">
    <text evidence="4">The sequence shown here is derived from an EMBL/GenBank/DDBJ whole genome shotgun (WGS) entry which is preliminary data.</text>
</comment>
<reference evidence="4" key="1">
    <citation type="submission" date="2020-10" db="EMBL/GenBank/DDBJ databases">
        <authorList>
            <person name="Gilroy R."/>
        </authorList>
    </citation>
    <scope>NUCLEOTIDE SEQUENCE</scope>
    <source>
        <strain evidence="4">ChiW25-3613</strain>
    </source>
</reference>
<dbReference type="PANTHER" id="PTHR47505:SF1">
    <property type="entry name" value="DNA UTILIZATION PROTEIN YHGH"/>
    <property type="match status" value="1"/>
</dbReference>
<feature type="domain" description="Double zinc ribbon" evidence="3">
    <location>
        <begin position="12"/>
        <end position="66"/>
    </location>
</feature>
<dbReference type="EMBL" id="DVHB01000025">
    <property type="protein sequence ID" value="HIR38974.1"/>
    <property type="molecule type" value="Genomic_DNA"/>
</dbReference>
<evidence type="ECO:0000313" key="4">
    <source>
        <dbReference type="EMBL" id="HIR38974.1"/>
    </source>
</evidence>
<comment type="similarity">
    <text evidence="1">Belongs to the ComF/GntX family.</text>
</comment>
<gene>
    <name evidence="4" type="ORF">IAB90_01195</name>
</gene>
<accession>A0A9D1AFC8</accession>
<dbReference type="InterPro" id="IPR051910">
    <property type="entry name" value="ComF/GntX_DNA_util-trans"/>
</dbReference>
<dbReference type="SUPFAM" id="SSF53271">
    <property type="entry name" value="PRTase-like"/>
    <property type="match status" value="1"/>
</dbReference>
<dbReference type="Pfam" id="PF00156">
    <property type="entry name" value="Pribosyltran"/>
    <property type="match status" value="1"/>
</dbReference>
<dbReference type="PANTHER" id="PTHR47505">
    <property type="entry name" value="DNA UTILIZATION PROTEIN YHGH"/>
    <property type="match status" value="1"/>
</dbReference>
<evidence type="ECO:0000259" key="2">
    <source>
        <dbReference type="Pfam" id="PF00156"/>
    </source>
</evidence>
<feature type="domain" description="Phosphoribosyltransferase" evidence="2">
    <location>
        <begin position="138"/>
        <end position="229"/>
    </location>
</feature>
<dbReference type="Gene3D" id="3.40.50.2020">
    <property type="match status" value="1"/>
</dbReference>
<dbReference type="InterPro" id="IPR029057">
    <property type="entry name" value="PRTase-like"/>
</dbReference>